<accession>A0A653KUY7</accession>
<organism evidence="2 3">
    <name type="scientific">Aeromonas veronii</name>
    <dbReference type="NCBI Taxonomy" id="654"/>
    <lineage>
        <taxon>Bacteria</taxon>
        <taxon>Pseudomonadati</taxon>
        <taxon>Pseudomonadota</taxon>
        <taxon>Gammaproteobacteria</taxon>
        <taxon>Aeromonadales</taxon>
        <taxon>Aeromonadaceae</taxon>
        <taxon>Aeromonas</taxon>
    </lineage>
</organism>
<feature type="domain" description="SH3b" evidence="1">
    <location>
        <begin position="221"/>
        <end position="288"/>
    </location>
</feature>
<evidence type="ECO:0000259" key="1">
    <source>
        <dbReference type="PROSITE" id="PS51781"/>
    </source>
</evidence>
<dbReference type="SMART" id="SM00287">
    <property type="entry name" value="SH3b"/>
    <property type="match status" value="1"/>
</dbReference>
<evidence type="ECO:0000313" key="2">
    <source>
        <dbReference type="EMBL" id="VXA82594.1"/>
    </source>
</evidence>
<protein>
    <recommendedName>
        <fullName evidence="1">SH3b domain-containing protein</fullName>
    </recommendedName>
</protein>
<reference evidence="2 3" key="1">
    <citation type="submission" date="2019-10" db="EMBL/GenBank/DDBJ databases">
        <authorList>
            <person name="Karimi E."/>
        </authorList>
    </citation>
    <scope>NUCLEOTIDE SEQUENCE [LARGE SCALE GENOMIC DNA]</scope>
    <source>
        <strain evidence="2">Aeromonas sp. 8C</strain>
    </source>
</reference>
<dbReference type="Proteomes" id="UP000439123">
    <property type="component" value="Unassembled WGS sequence"/>
</dbReference>
<dbReference type="Pfam" id="PF08239">
    <property type="entry name" value="SH3_3"/>
    <property type="match status" value="1"/>
</dbReference>
<dbReference type="AlphaFoldDB" id="A0A653KUY7"/>
<gene>
    <name evidence="2" type="ORF">AERO8C_140101</name>
</gene>
<sequence length="289" mass="33044">MEGVEKVYSLSNQPWMKQMDRIQSILNPAWMKELERINAIQKSILGPEVAQLSQTINTYSSNLTWLDGFSQLGIQKHLRSIERNFPAFNNITHFPNEFILTLNLLKQHYIVVQRGDLDDWSAQSVVHEEEADISGVLCEVNEKLKESSLSRSSVLVALQKLPGLFKLIIVCFIKNVMLPLAVSIYLQPKVEAMLNDNSAPRRVQTNEIKKIPQRNGVAVTSQNRFICGEEVRLRVSPSIKSEIITTLNFGQSVYVLEKNRSWIKVAIPQKQGEALEGWVFTEYTKRFNK</sequence>
<dbReference type="EMBL" id="CABWLC010000006">
    <property type="protein sequence ID" value="VXA82594.1"/>
    <property type="molecule type" value="Genomic_DNA"/>
</dbReference>
<proteinExistence type="predicted"/>
<name>A0A653KUY7_AERVE</name>
<dbReference type="PROSITE" id="PS51781">
    <property type="entry name" value="SH3B"/>
    <property type="match status" value="1"/>
</dbReference>
<dbReference type="InterPro" id="IPR003646">
    <property type="entry name" value="SH3-like_bac-type"/>
</dbReference>
<dbReference type="Gene3D" id="2.30.30.40">
    <property type="entry name" value="SH3 Domains"/>
    <property type="match status" value="1"/>
</dbReference>
<evidence type="ECO:0000313" key="3">
    <source>
        <dbReference type="Proteomes" id="UP000439123"/>
    </source>
</evidence>